<dbReference type="InterPro" id="IPR007110">
    <property type="entry name" value="Ig-like_dom"/>
</dbReference>
<dbReference type="AlphaFoldDB" id="A0AAD5FT27"/>
<feature type="non-terminal residue" evidence="5">
    <location>
        <position position="264"/>
    </location>
</feature>
<dbReference type="PANTHER" id="PTHR16675">
    <property type="entry name" value="MHC CLASS I-RELATED"/>
    <property type="match status" value="1"/>
</dbReference>
<organism evidence="5 6">
    <name type="scientific">Silurus asotus</name>
    <name type="common">Amur catfish</name>
    <name type="synonym">Parasilurus asotus</name>
    <dbReference type="NCBI Taxonomy" id="30991"/>
    <lineage>
        <taxon>Eukaryota</taxon>
        <taxon>Metazoa</taxon>
        <taxon>Chordata</taxon>
        <taxon>Craniata</taxon>
        <taxon>Vertebrata</taxon>
        <taxon>Euteleostomi</taxon>
        <taxon>Actinopterygii</taxon>
        <taxon>Neopterygii</taxon>
        <taxon>Teleostei</taxon>
        <taxon>Ostariophysi</taxon>
        <taxon>Siluriformes</taxon>
        <taxon>Siluridae</taxon>
        <taxon>Silurus</taxon>
    </lineage>
</organism>
<keyword evidence="2" id="KW-0393">Immunoglobulin domain</keyword>
<dbReference type="InterPro" id="IPR036179">
    <property type="entry name" value="Ig-like_dom_sf"/>
</dbReference>
<evidence type="ECO:0000256" key="2">
    <source>
        <dbReference type="ARBA" id="ARBA00023319"/>
    </source>
</evidence>
<feature type="non-terminal residue" evidence="5">
    <location>
        <position position="1"/>
    </location>
</feature>
<feature type="domain" description="Ig-like" evidence="4">
    <location>
        <begin position="174"/>
        <end position="264"/>
    </location>
</feature>
<comment type="caution">
    <text evidence="5">The sequence shown here is derived from an EMBL/GenBank/DDBJ whole genome shotgun (WGS) entry which is preliminary data.</text>
</comment>
<dbReference type="GO" id="GO:0005615">
    <property type="term" value="C:extracellular space"/>
    <property type="evidence" value="ECO:0007669"/>
    <property type="project" value="TreeGrafter"/>
</dbReference>
<dbReference type="SUPFAM" id="SSF48726">
    <property type="entry name" value="Immunoglobulin"/>
    <property type="match status" value="1"/>
</dbReference>
<dbReference type="SMART" id="SM00407">
    <property type="entry name" value="IGc1"/>
    <property type="match status" value="1"/>
</dbReference>
<dbReference type="PANTHER" id="PTHR16675:SF193">
    <property type="entry name" value="LOC571647 PROTEIN-RELATED"/>
    <property type="match status" value="1"/>
</dbReference>
<gene>
    <name evidence="5" type="ORF">C0J50_8446</name>
</gene>
<keyword evidence="1" id="KW-0325">Glycoprotein</keyword>
<dbReference type="InterPro" id="IPR013783">
    <property type="entry name" value="Ig-like_fold"/>
</dbReference>
<dbReference type="InterPro" id="IPR001039">
    <property type="entry name" value="MHC_I_a_a1/a2"/>
</dbReference>
<dbReference type="PROSITE" id="PS50835">
    <property type="entry name" value="IG_LIKE"/>
    <property type="match status" value="1"/>
</dbReference>
<dbReference type="Proteomes" id="UP001205998">
    <property type="component" value="Unassembled WGS sequence"/>
</dbReference>
<dbReference type="GO" id="GO:0006955">
    <property type="term" value="P:immune response"/>
    <property type="evidence" value="ECO:0007669"/>
    <property type="project" value="TreeGrafter"/>
</dbReference>
<dbReference type="GO" id="GO:0009897">
    <property type="term" value="C:external side of plasma membrane"/>
    <property type="evidence" value="ECO:0007669"/>
    <property type="project" value="TreeGrafter"/>
</dbReference>
<evidence type="ECO:0000259" key="4">
    <source>
        <dbReference type="PROSITE" id="PS50835"/>
    </source>
</evidence>
<evidence type="ECO:0000256" key="3">
    <source>
        <dbReference type="RuleBase" id="RU004439"/>
    </source>
</evidence>
<protein>
    <recommendedName>
        <fullName evidence="4">Ig-like domain-containing protein</fullName>
    </recommendedName>
</protein>
<dbReference type="PROSITE" id="PS00290">
    <property type="entry name" value="IG_MHC"/>
    <property type="match status" value="1"/>
</dbReference>
<name>A0AAD5FT27_SILAS</name>
<reference evidence="5" key="1">
    <citation type="submission" date="2018-07" db="EMBL/GenBank/DDBJ databases">
        <title>Comparative genomics of catfishes provides insights into carnivory and benthic adaptation.</title>
        <authorList>
            <person name="Zhang Y."/>
            <person name="Wang D."/>
            <person name="Peng Z."/>
            <person name="Zheng S."/>
            <person name="Shao F."/>
            <person name="Tao W."/>
        </authorList>
    </citation>
    <scope>NUCLEOTIDE SEQUENCE</scope>
    <source>
        <strain evidence="5">Chongqing</strain>
    </source>
</reference>
<dbReference type="FunFam" id="3.30.500.10:FF:000005">
    <property type="entry name" value="MHC class I antigen ZKA transcript variant 1"/>
    <property type="match status" value="1"/>
</dbReference>
<dbReference type="InterPro" id="IPR003597">
    <property type="entry name" value="Ig_C1-set"/>
</dbReference>
<evidence type="ECO:0000313" key="5">
    <source>
        <dbReference type="EMBL" id="KAI5627671.1"/>
    </source>
</evidence>
<proteinExistence type="inferred from homology"/>
<dbReference type="Gene3D" id="2.60.40.10">
    <property type="entry name" value="Immunoglobulins"/>
    <property type="match status" value="1"/>
</dbReference>
<dbReference type="Pfam" id="PF00129">
    <property type="entry name" value="MHC_I"/>
    <property type="match status" value="1"/>
</dbReference>
<dbReference type="InterPro" id="IPR011162">
    <property type="entry name" value="MHC_I/II-like_Ag-recog"/>
</dbReference>
<dbReference type="PRINTS" id="PR01638">
    <property type="entry name" value="MHCCLASSI"/>
</dbReference>
<dbReference type="InterPro" id="IPR003006">
    <property type="entry name" value="Ig/MHC_CS"/>
</dbReference>
<evidence type="ECO:0000313" key="6">
    <source>
        <dbReference type="Proteomes" id="UP001205998"/>
    </source>
</evidence>
<dbReference type="InterPro" id="IPR011161">
    <property type="entry name" value="MHC_I-like_Ag-recog"/>
</dbReference>
<evidence type="ECO:0000256" key="1">
    <source>
        <dbReference type="ARBA" id="ARBA00023180"/>
    </source>
</evidence>
<sequence length="264" mass="30939">SLFYTYTALSQPLKLSGIYEFTALEILDDQVIDYYDSNTQVKVPKQDWMKEKMPRDYWEKETQTCKSKEQWFKVNLEILMKRMRHNKTELHVLQWRHGCVIKNGAGHDVTFLRGINEYSYDGTVSLSFNERDSRWIIQAAEPTKSSLEEYEECVDRLTKFMDYGQEELKKHSPPDVYLFAKKSVSDPEKLTLTCMATGFYPKDIEMNFRKYRTTLPDNLLTSSGVRPNGDGTYQLRKSVEITAEDKASYKCYVNHITLKEPIII</sequence>
<accession>A0AAD5FT27</accession>
<dbReference type="Gene3D" id="3.30.500.10">
    <property type="entry name" value="MHC class I-like antigen recognition-like"/>
    <property type="match status" value="1"/>
</dbReference>
<dbReference type="InterPro" id="IPR037055">
    <property type="entry name" value="MHC_I-like_Ag-recog_sf"/>
</dbReference>
<dbReference type="SUPFAM" id="SSF54452">
    <property type="entry name" value="MHC antigen-recognition domain"/>
    <property type="match status" value="1"/>
</dbReference>
<keyword evidence="6" id="KW-1185">Reference proteome</keyword>
<dbReference type="InterPro" id="IPR050208">
    <property type="entry name" value="MHC_class-I_related"/>
</dbReference>
<comment type="similarity">
    <text evidence="3">Belongs to the MHC class I family.</text>
</comment>
<dbReference type="Pfam" id="PF07654">
    <property type="entry name" value="C1-set"/>
    <property type="match status" value="1"/>
</dbReference>
<dbReference type="EMBL" id="MU549698">
    <property type="protein sequence ID" value="KAI5627671.1"/>
    <property type="molecule type" value="Genomic_DNA"/>
</dbReference>